<evidence type="ECO:0000313" key="2">
    <source>
        <dbReference type="Proteomes" id="UP001151516"/>
    </source>
</evidence>
<evidence type="ECO:0000313" key="1">
    <source>
        <dbReference type="EMBL" id="KAJ2681538.1"/>
    </source>
</evidence>
<dbReference type="OrthoDB" id="10275165at2759"/>
<proteinExistence type="predicted"/>
<name>A0A9W8GFX6_9FUNG</name>
<gene>
    <name evidence="1" type="ORF">IWW39_006311</name>
</gene>
<dbReference type="Proteomes" id="UP001151516">
    <property type="component" value="Unassembled WGS sequence"/>
</dbReference>
<keyword evidence="2" id="KW-1185">Reference proteome</keyword>
<sequence>MDLDDEDYRASKRFPHGRSKGCLHDVWELLDLERNCALQAEASRDAMAANLSLIKSFFGTIEADIRELESLAYCK</sequence>
<accession>A0A9W8GFX6</accession>
<dbReference type="AlphaFoldDB" id="A0A9W8GFX6"/>
<comment type="caution">
    <text evidence="1">The sequence shown here is derived from an EMBL/GenBank/DDBJ whole genome shotgun (WGS) entry which is preliminary data.</text>
</comment>
<protein>
    <submittedName>
        <fullName evidence="1">Uncharacterized protein</fullName>
    </submittedName>
</protein>
<reference evidence="1" key="1">
    <citation type="submission" date="2022-07" db="EMBL/GenBank/DDBJ databases">
        <title>Phylogenomic reconstructions and comparative analyses of Kickxellomycotina fungi.</title>
        <authorList>
            <person name="Reynolds N.K."/>
            <person name="Stajich J.E."/>
            <person name="Barry K."/>
            <person name="Grigoriev I.V."/>
            <person name="Crous P."/>
            <person name="Smith M.E."/>
        </authorList>
    </citation>
    <scope>NUCLEOTIDE SEQUENCE</scope>
    <source>
        <strain evidence="1">CBS 109367</strain>
    </source>
</reference>
<dbReference type="EMBL" id="JANBTX010000616">
    <property type="protein sequence ID" value="KAJ2681538.1"/>
    <property type="molecule type" value="Genomic_DNA"/>
</dbReference>
<organism evidence="1 2">
    <name type="scientific">Coemansia spiralis</name>
    <dbReference type="NCBI Taxonomy" id="417178"/>
    <lineage>
        <taxon>Eukaryota</taxon>
        <taxon>Fungi</taxon>
        <taxon>Fungi incertae sedis</taxon>
        <taxon>Zoopagomycota</taxon>
        <taxon>Kickxellomycotina</taxon>
        <taxon>Kickxellomycetes</taxon>
        <taxon>Kickxellales</taxon>
        <taxon>Kickxellaceae</taxon>
        <taxon>Coemansia</taxon>
    </lineage>
</organism>